<dbReference type="Proteomes" id="UP000604046">
    <property type="component" value="Unassembled WGS sequence"/>
</dbReference>
<evidence type="ECO:0000313" key="5">
    <source>
        <dbReference type="Proteomes" id="UP000604046"/>
    </source>
</evidence>
<dbReference type="Gene3D" id="3.40.50.720">
    <property type="entry name" value="NAD(P)-binding Rossmann-like Domain"/>
    <property type="match status" value="1"/>
</dbReference>
<dbReference type="EMBL" id="CAJNDS010002523">
    <property type="protein sequence ID" value="CAE7510321.1"/>
    <property type="molecule type" value="Genomic_DNA"/>
</dbReference>
<dbReference type="OrthoDB" id="2129491at2759"/>
<evidence type="ECO:0000313" key="4">
    <source>
        <dbReference type="EMBL" id="CAE7510321.1"/>
    </source>
</evidence>
<keyword evidence="5" id="KW-1185">Reference proteome</keyword>
<dbReference type="SUPFAM" id="SSF55347">
    <property type="entry name" value="Glyceraldehyde-3-phosphate dehydrogenase-like, C-terminal domain"/>
    <property type="match status" value="1"/>
</dbReference>
<dbReference type="Gene3D" id="3.30.360.10">
    <property type="entry name" value="Dihydrodipicolinate Reductase, domain 2"/>
    <property type="match status" value="1"/>
</dbReference>
<organism evidence="4 5">
    <name type="scientific">Symbiodinium natans</name>
    <dbReference type="NCBI Taxonomy" id="878477"/>
    <lineage>
        <taxon>Eukaryota</taxon>
        <taxon>Sar</taxon>
        <taxon>Alveolata</taxon>
        <taxon>Dinophyceae</taxon>
        <taxon>Suessiales</taxon>
        <taxon>Symbiodiniaceae</taxon>
        <taxon>Symbiodinium</taxon>
    </lineage>
</organism>
<protein>
    <submittedName>
        <fullName evidence="4">YfiI protein</fullName>
    </submittedName>
</protein>
<sequence>MPHQTLRYAMIGGGQGSWIGEAHRKALALDNTARLVAGCFSSNHDRSQAFGQELGLPDLRVYGSAMELAEAEAALEDKPHFVVICTPNRHHLEQIKMLAAKGFPIVCDKPLCDTLAEGKEALKALASPGSGLLALTHCYAGYAMIKEARSLIRKGRLGTLRKVVVEYPQGWLMPEDAEEGKPAMSASTGVSSMVDVGTHAEHLARYVTGLQTKEVFADVSSFVPGGARTPDDFNVLVRYEGGQRGVLIASQSSSGEQNCLRLRVYGSEGSLDWMQEDPNLLILRLRDQPVQTLHRGQPYLSAEAQSCSRLPPGHPEGYLEAFANIYRSFAEAVQAYNRGEVANVDFPNAADGIASLAFVEAVSKSSETGTWVSAQP</sequence>
<gene>
    <name evidence="4" type="primary">yfiI</name>
    <name evidence="4" type="ORF">SNAT2548_LOCUS28578</name>
</gene>
<dbReference type="InterPro" id="IPR051317">
    <property type="entry name" value="Gfo/Idh/MocA_oxidoreduct"/>
</dbReference>
<reference evidence="4" key="1">
    <citation type="submission" date="2021-02" db="EMBL/GenBank/DDBJ databases">
        <authorList>
            <person name="Dougan E. K."/>
            <person name="Rhodes N."/>
            <person name="Thang M."/>
            <person name="Chan C."/>
        </authorList>
    </citation>
    <scope>NUCLEOTIDE SEQUENCE</scope>
</reference>
<feature type="domain" description="GFO/IDH/MocA-like oxidoreductase" evidence="3">
    <location>
        <begin position="146"/>
        <end position="271"/>
    </location>
</feature>
<dbReference type="PANTHER" id="PTHR43708:SF3">
    <property type="entry name" value="OXIDOREDUCTASE"/>
    <property type="match status" value="1"/>
</dbReference>
<evidence type="ECO:0000259" key="2">
    <source>
        <dbReference type="Pfam" id="PF01408"/>
    </source>
</evidence>
<dbReference type="PANTHER" id="PTHR43708">
    <property type="entry name" value="CONSERVED EXPRESSED OXIDOREDUCTASE (EUROFUNG)"/>
    <property type="match status" value="1"/>
</dbReference>
<dbReference type="GO" id="GO:0000166">
    <property type="term" value="F:nucleotide binding"/>
    <property type="evidence" value="ECO:0007669"/>
    <property type="project" value="InterPro"/>
</dbReference>
<comment type="similarity">
    <text evidence="1">Belongs to the Gfo/Idh/MocA family.</text>
</comment>
<dbReference type="AlphaFoldDB" id="A0A812T864"/>
<evidence type="ECO:0000256" key="1">
    <source>
        <dbReference type="ARBA" id="ARBA00010928"/>
    </source>
</evidence>
<dbReference type="Pfam" id="PF01408">
    <property type="entry name" value="GFO_IDH_MocA"/>
    <property type="match status" value="1"/>
</dbReference>
<evidence type="ECO:0000259" key="3">
    <source>
        <dbReference type="Pfam" id="PF22725"/>
    </source>
</evidence>
<name>A0A812T864_9DINO</name>
<accession>A0A812T864</accession>
<dbReference type="InterPro" id="IPR000683">
    <property type="entry name" value="Gfo/Idh/MocA-like_OxRdtase_N"/>
</dbReference>
<dbReference type="InterPro" id="IPR055170">
    <property type="entry name" value="GFO_IDH_MocA-like_dom"/>
</dbReference>
<proteinExistence type="inferred from homology"/>
<dbReference type="Pfam" id="PF22725">
    <property type="entry name" value="GFO_IDH_MocA_C3"/>
    <property type="match status" value="1"/>
</dbReference>
<feature type="domain" description="Gfo/Idh/MocA-like oxidoreductase N-terminal" evidence="2">
    <location>
        <begin position="6"/>
        <end position="127"/>
    </location>
</feature>
<comment type="caution">
    <text evidence="4">The sequence shown here is derived from an EMBL/GenBank/DDBJ whole genome shotgun (WGS) entry which is preliminary data.</text>
</comment>
<dbReference type="InterPro" id="IPR036291">
    <property type="entry name" value="NAD(P)-bd_dom_sf"/>
</dbReference>
<dbReference type="SUPFAM" id="SSF51735">
    <property type="entry name" value="NAD(P)-binding Rossmann-fold domains"/>
    <property type="match status" value="1"/>
</dbReference>